<feature type="compositionally biased region" description="Low complexity" evidence="8">
    <location>
        <begin position="975"/>
        <end position="992"/>
    </location>
</feature>
<dbReference type="PROSITE" id="PS51125">
    <property type="entry name" value="NHL"/>
    <property type="match status" value="6"/>
</dbReference>
<evidence type="ECO:0000256" key="3">
    <source>
        <dbReference type="ARBA" id="ARBA00022771"/>
    </source>
</evidence>
<dbReference type="CDD" id="cd16524">
    <property type="entry name" value="RING-HC_NHL-1-like"/>
    <property type="match status" value="1"/>
</dbReference>
<feature type="compositionally biased region" description="Low complexity" evidence="8">
    <location>
        <begin position="552"/>
        <end position="565"/>
    </location>
</feature>
<keyword evidence="2" id="KW-0677">Repeat</keyword>
<dbReference type="InterPro" id="IPR018957">
    <property type="entry name" value="Znf_C3HC4_RING-type"/>
</dbReference>
<reference evidence="10" key="1">
    <citation type="submission" date="2015-12" db="EMBL/GenBank/DDBJ databases">
        <title>De novo transcriptome assembly of four potential Pierce s Disease insect vectors from Arizona vineyards.</title>
        <authorList>
            <person name="Tassone E.E."/>
        </authorList>
    </citation>
    <scope>NUCLEOTIDE SEQUENCE</scope>
</reference>
<feature type="repeat" description="NHL" evidence="6">
    <location>
        <begin position="1179"/>
        <end position="1222"/>
    </location>
</feature>
<dbReference type="GO" id="GO:0008270">
    <property type="term" value="F:zinc ion binding"/>
    <property type="evidence" value="ECO:0007669"/>
    <property type="project" value="UniProtKB-KW"/>
</dbReference>
<feature type="compositionally biased region" description="Low complexity" evidence="8">
    <location>
        <begin position="694"/>
        <end position="706"/>
    </location>
</feature>
<dbReference type="GO" id="GO:0061630">
    <property type="term" value="F:ubiquitin protein ligase activity"/>
    <property type="evidence" value="ECO:0007669"/>
    <property type="project" value="TreeGrafter"/>
</dbReference>
<dbReference type="PROSITE" id="PS50089">
    <property type="entry name" value="ZF_RING_2"/>
    <property type="match status" value="1"/>
</dbReference>
<feature type="compositionally biased region" description="Polar residues" evidence="8">
    <location>
        <begin position="823"/>
        <end position="834"/>
    </location>
</feature>
<dbReference type="Gene3D" id="3.30.40.10">
    <property type="entry name" value="Zinc/RING finger domain, C3HC4 (zinc finger)"/>
    <property type="match status" value="1"/>
</dbReference>
<evidence type="ECO:0000259" key="9">
    <source>
        <dbReference type="PROSITE" id="PS50089"/>
    </source>
</evidence>
<sequence>MEQFEQLLTCAICLDRYRNPKLLPCQHSFCMEPCMDGLVDYVRRQVKCPECRAEHRIPYQGVQGYPTNVTLQRFLELHIEITGELPDPTSGQIMKRCNVCSEKAYCTHCVHCDKEICPDCKGAHMDILRREISRINNQIRRALHRLQDMLAVVEKNMLSLQTNCTSVSEEVDEIYRRLTKALKDRTEFLRTEIERYSGTEMRNLTTLKDNLEMEISNITSNCDLADKHMQGEDIEWDDCELMDAKEIFLKTVDFIRNFESDAVDHNRKVRFVMAHDPNQLVLHVAGYGDLIMNMPHQPFATGSGGTQSGLQPPGPGLMRSKSDHRLASQYRQQEERGYDRGYEGGEGRASSPLQGRKFGEGRRTTGGGDRYEGRYGRTDRDYGDFDSGYDEGRPSARSRIRSRFRHGQGDNDSDNEHTGSKSVRFSETGNKERERVLDTEDVAKGPLSGITRLYDSPRVMKRLQDSTTKKDKPEPPPPQPVKNTFQPPKKQTSNLAQRQVSEEDEITKIKRLMKNAPGEPAVVEPQRPAAERVSALKRSGAGSEEEREDRQQQSSPTSSRSTPSSEHSRKTPAQEVASSDAESDDNSLSSRQRAQRKPATPTTTTATRTSSASSEATTTAGRVRTEEASETSAAAIRRARDTGSIYTTEEVKKRLLSTIPTIITTPPPPTTERKPFVSRFLGGGTRSSAGAGNTPTTQTAPQTTVATKDDDEESETETSSESEETESSEESESEEKKTPVKSSTPKSAMEKTDIGPLLARSAQAREGSVSSGSNTRKNSRDEGYSSSTYKSPYSTKEDTTSNSSYFGRTRATAPEPEPEHTNSRYSGGFTSRFLNKSKSSAAVSPEEEEPQRKFSNAGKEEESAYPSTRSRFAALRDRKKTLARSKSTHNFGGDEDDDTEDTTTSPSAYLASKYGTTGNDLSRSRSTHVMKSRENSPDRTTATGSSGEKDGAALSSWARYLKNKYGNRGKDGKETSSSTNSRRLSLGLPLRSNTLESSDDDQKNMSGSPNSPTQAIATPVGFAAVGTRQQYLQKRRQLFKIGSRGSEPGCFTWPRGVAVGPDNSIVVADSSNHRVQVFDCDGNYQKEFGTYGNAEGEFDCLAGVAVNRIGQFIIADRYNHRIQVMDPSGRYLRSFGSQGTSDGRFNYPWGITTDALGFIYVCDKENHRVQVFQSDGTFVGKFGSQGHKVGQLDHPHYIAVSNTNRVIVSDSNNHRIQIFDVNGQVLSSIGSEGSENGQFKFPRGVAVDDQGYIFVGDSGNNRIQIFQPDGQFLRAFGCWGAGDSEFKGLEGVAVMSNGNILVCDRENHRIQVF</sequence>
<dbReference type="PANTHER" id="PTHR24104:SF47">
    <property type="entry name" value="E3 UBIQUITIN-PROTEIN LIGASE NHLRC1"/>
    <property type="match status" value="1"/>
</dbReference>
<dbReference type="EMBL" id="GEDC01025522">
    <property type="protein sequence ID" value="JAS11776.1"/>
    <property type="molecule type" value="Transcribed_RNA"/>
</dbReference>
<dbReference type="GO" id="GO:0043161">
    <property type="term" value="P:proteasome-mediated ubiquitin-dependent protein catabolic process"/>
    <property type="evidence" value="ECO:0007669"/>
    <property type="project" value="TreeGrafter"/>
</dbReference>
<feature type="repeat" description="NHL" evidence="6">
    <location>
        <begin position="1276"/>
        <end position="1313"/>
    </location>
</feature>
<keyword evidence="3 5" id="KW-0863">Zinc-finger</keyword>
<gene>
    <name evidence="10" type="ORF">g.27499</name>
    <name evidence="11" type="ORF">g.27510</name>
</gene>
<feature type="compositionally biased region" description="Basic and acidic residues" evidence="8">
    <location>
        <begin position="429"/>
        <end position="443"/>
    </location>
</feature>
<protein>
    <recommendedName>
        <fullName evidence="9">RING-type domain-containing protein</fullName>
    </recommendedName>
</protein>
<feature type="repeat" description="NHL" evidence="6">
    <location>
        <begin position="1226"/>
        <end position="1269"/>
    </location>
</feature>
<feature type="compositionally biased region" description="Basic and acidic residues" evidence="8">
    <location>
        <begin position="320"/>
        <end position="346"/>
    </location>
</feature>
<feature type="compositionally biased region" description="Basic residues" evidence="8">
    <location>
        <begin position="396"/>
        <end position="406"/>
    </location>
</feature>
<dbReference type="FunFam" id="3.30.40.10:FF:000185">
    <property type="entry name" value="RING finger protein nhl-1"/>
    <property type="match status" value="1"/>
</dbReference>
<feature type="compositionally biased region" description="Polar residues" evidence="8">
    <location>
        <begin position="1004"/>
        <end position="1015"/>
    </location>
</feature>
<dbReference type="SMART" id="SM00184">
    <property type="entry name" value="RING"/>
    <property type="match status" value="1"/>
</dbReference>
<feature type="compositionally biased region" description="Acidic residues" evidence="8">
    <location>
        <begin position="709"/>
        <end position="733"/>
    </location>
</feature>
<dbReference type="SUPFAM" id="SSF57850">
    <property type="entry name" value="RING/U-box"/>
    <property type="match status" value="1"/>
</dbReference>
<dbReference type="GO" id="GO:0000209">
    <property type="term" value="P:protein polyubiquitination"/>
    <property type="evidence" value="ECO:0007669"/>
    <property type="project" value="TreeGrafter"/>
</dbReference>
<feature type="domain" description="RING-type" evidence="9">
    <location>
        <begin position="10"/>
        <end position="52"/>
    </location>
</feature>
<feature type="compositionally biased region" description="Basic residues" evidence="8">
    <location>
        <begin position="877"/>
        <end position="887"/>
    </location>
</feature>
<evidence type="ECO:0000256" key="6">
    <source>
        <dbReference type="PROSITE-ProRule" id="PRU00504"/>
    </source>
</evidence>
<dbReference type="FunFam" id="2.120.10.30:FF:000037">
    <property type="entry name" value="Uncharacterized protein, isoform E"/>
    <property type="match status" value="1"/>
</dbReference>
<dbReference type="InterPro" id="IPR050952">
    <property type="entry name" value="TRIM-NHL_E3_ligases"/>
</dbReference>
<dbReference type="CDD" id="cd14954">
    <property type="entry name" value="NHL_TRIM71_like"/>
    <property type="match status" value="1"/>
</dbReference>
<evidence type="ECO:0000256" key="4">
    <source>
        <dbReference type="ARBA" id="ARBA00022833"/>
    </source>
</evidence>
<dbReference type="EMBL" id="GEDC01017610">
    <property type="protein sequence ID" value="JAS19688.1"/>
    <property type="molecule type" value="Transcribed_RNA"/>
</dbReference>
<dbReference type="InterPro" id="IPR011042">
    <property type="entry name" value="6-blade_b-propeller_TolB-like"/>
</dbReference>
<proteinExistence type="predicted"/>
<evidence type="ECO:0000313" key="11">
    <source>
        <dbReference type="EMBL" id="JAS19688.1"/>
    </source>
</evidence>
<dbReference type="Gene3D" id="2.120.10.30">
    <property type="entry name" value="TolB, C-terminal domain"/>
    <property type="match status" value="3"/>
</dbReference>
<dbReference type="InterPro" id="IPR001841">
    <property type="entry name" value="Znf_RING"/>
</dbReference>
<feature type="repeat" description="NHL" evidence="6">
    <location>
        <begin position="1132"/>
        <end position="1175"/>
    </location>
</feature>
<organism evidence="10">
    <name type="scientific">Clastoptera arizonana</name>
    <name type="common">Arizona spittle bug</name>
    <dbReference type="NCBI Taxonomy" id="38151"/>
    <lineage>
        <taxon>Eukaryota</taxon>
        <taxon>Metazoa</taxon>
        <taxon>Ecdysozoa</taxon>
        <taxon>Arthropoda</taxon>
        <taxon>Hexapoda</taxon>
        <taxon>Insecta</taxon>
        <taxon>Pterygota</taxon>
        <taxon>Neoptera</taxon>
        <taxon>Paraneoptera</taxon>
        <taxon>Hemiptera</taxon>
        <taxon>Auchenorrhyncha</taxon>
        <taxon>Cercopoidea</taxon>
        <taxon>Clastopteridae</taxon>
        <taxon>Clastoptera</taxon>
    </lineage>
</organism>
<feature type="compositionally biased region" description="Polar residues" evidence="8">
    <location>
        <begin position="483"/>
        <end position="499"/>
    </location>
</feature>
<evidence type="ECO:0000313" key="10">
    <source>
        <dbReference type="EMBL" id="JAS11776.1"/>
    </source>
</evidence>
<dbReference type="InterPro" id="IPR013083">
    <property type="entry name" value="Znf_RING/FYVE/PHD"/>
</dbReference>
<dbReference type="PANTHER" id="PTHR24104">
    <property type="entry name" value="E3 UBIQUITIN-PROTEIN LIGASE NHLRC1-RELATED"/>
    <property type="match status" value="1"/>
</dbReference>
<evidence type="ECO:0000256" key="7">
    <source>
        <dbReference type="SAM" id="Coils"/>
    </source>
</evidence>
<feature type="compositionally biased region" description="Basic and acidic residues" evidence="8">
    <location>
        <begin position="357"/>
        <end position="383"/>
    </location>
</feature>
<dbReference type="InterPro" id="IPR001258">
    <property type="entry name" value="NHL_repeat"/>
</dbReference>
<name>A0A1B6CE99_9HEMI</name>
<feature type="compositionally biased region" description="Basic and acidic residues" evidence="8">
    <location>
        <begin position="462"/>
        <end position="474"/>
    </location>
</feature>
<dbReference type="Pfam" id="PF00097">
    <property type="entry name" value="zf-C3HC4"/>
    <property type="match status" value="1"/>
</dbReference>
<dbReference type="SUPFAM" id="SSF101898">
    <property type="entry name" value="NHL repeat"/>
    <property type="match status" value="1"/>
</dbReference>
<feature type="repeat" description="NHL" evidence="6">
    <location>
        <begin position="1085"/>
        <end position="1128"/>
    </location>
</feature>
<keyword evidence="7" id="KW-0175">Coiled coil</keyword>
<dbReference type="Pfam" id="PF01436">
    <property type="entry name" value="NHL"/>
    <property type="match status" value="6"/>
</dbReference>
<evidence type="ECO:0000256" key="8">
    <source>
        <dbReference type="SAM" id="MobiDB-lite"/>
    </source>
</evidence>
<evidence type="ECO:0000256" key="1">
    <source>
        <dbReference type="ARBA" id="ARBA00022723"/>
    </source>
</evidence>
<feature type="compositionally biased region" description="Low complexity" evidence="8">
    <location>
        <begin position="599"/>
        <end position="620"/>
    </location>
</feature>
<dbReference type="FunFam" id="2.120.10.30:FF:000013">
    <property type="entry name" value="E3 ubiquitin-protein ligase TRIM71"/>
    <property type="match status" value="2"/>
</dbReference>
<feature type="repeat" description="NHL" evidence="6">
    <location>
        <begin position="1038"/>
        <end position="1081"/>
    </location>
</feature>
<feature type="compositionally biased region" description="Low complexity" evidence="8">
    <location>
        <begin position="784"/>
        <end position="794"/>
    </location>
</feature>
<keyword evidence="4" id="KW-0862">Zinc</keyword>
<keyword evidence="1" id="KW-0479">Metal-binding</keyword>
<evidence type="ECO:0000256" key="5">
    <source>
        <dbReference type="PROSITE-ProRule" id="PRU00175"/>
    </source>
</evidence>
<evidence type="ECO:0000256" key="2">
    <source>
        <dbReference type="ARBA" id="ARBA00022737"/>
    </source>
</evidence>
<feature type="region of interest" description="Disordered" evidence="8">
    <location>
        <begin position="298"/>
        <end position="1015"/>
    </location>
</feature>
<feature type="coiled-coil region" evidence="7">
    <location>
        <begin position="125"/>
        <end position="163"/>
    </location>
</feature>
<accession>A0A1B6CE99</accession>